<keyword evidence="2" id="KW-1185">Reference proteome</keyword>
<dbReference type="Proteomes" id="UP000030645">
    <property type="component" value="Unassembled WGS sequence"/>
</dbReference>
<dbReference type="EMBL" id="KE343657">
    <property type="protein sequence ID" value="EXB37741.1"/>
    <property type="molecule type" value="Genomic_DNA"/>
</dbReference>
<evidence type="ECO:0000313" key="1">
    <source>
        <dbReference type="EMBL" id="EXB37741.1"/>
    </source>
</evidence>
<gene>
    <name evidence="1" type="ORF">L484_013779</name>
</gene>
<reference evidence="2" key="1">
    <citation type="submission" date="2013-01" db="EMBL/GenBank/DDBJ databases">
        <title>Draft Genome Sequence of a Mulberry Tree, Morus notabilis C.K. Schneid.</title>
        <authorList>
            <person name="He N."/>
            <person name="Zhao S."/>
        </authorList>
    </citation>
    <scope>NUCLEOTIDE SEQUENCE</scope>
</reference>
<sequence length="75" mass="8403">MEETADRRDEQYLKLAELRRFIEGEINPPEGDEKEEGITESEKGKCKTLGAECGGRTIAWGFELLSLSLSLSLDL</sequence>
<proteinExistence type="predicted"/>
<evidence type="ECO:0000313" key="2">
    <source>
        <dbReference type="Proteomes" id="UP000030645"/>
    </source>
</evidence>
<dbReference type="AlphaFoldDB" id="W9QHT8"/>
<organism evidence="1 2">
    <name type="scientific">Morus notabilis</name>
    <dbReference type="NCBI Taxonomy" id="981085"/>
    <lineage>
        <taxon>Eukaryota</taxon>
        <taxon>Viridiplantae</taxon>
        <taxon>Streptophyta</taxon>
        <taxon>Embryophyta</taxon>
        <taxon>Tracheophyta</taxon>
        <taxon>Spermatophyta</taxon>
        <taxon>Magnoliopsida</taxon>
        <taxon>eudicotyledons</taxon>
        <taxon>Gunneridae</taxon>
        <taxon>Pentapetalae</taxon>
        <taxon>rosids</taxon>
        <taxon>fabids</taxon>
        <taxon>Rosales</taxon>
        <taxon>Moraceae</taxon>
        <taxon>Moreae</taxon>
        <taxon>Morus</taxon>
    </lineage>
</organism>
<name>W9QHT8_9ROSA</name>
<protein>
    <submittedName>
        <fullName evidence="1">Uncharacterized protein</fullName>
    </submittedName>
</protein>
<accession>W9QHT8</accession>